<dbReference type="KEGG" id="bbel:109469947"/>
<dbReference type="AlphaFoldDB" id="A0A6P4Z3W7"/>
<feature type="compositionally biased region" description="Basic and acidic residues" evidence="2">
    <location>
        <begin position="708"/>
        <end position="745"/>
    </location>
</feature>
<keyword evidence="3" id="KW-1185">Reference proteome</keyword>
<feature type="compositionally biased region" description="Polar residues" evidence="2">
    <location>
        <begin position="18"/>
        <end position="34"/>
    </location>
</feature>
<feature type="compositionally biased region" description="Polar residues" evidence="2">
    <location>
        <begin position="688"/>
        <end position="703"/>
    </location>
</feature>
<evidence type="ECO:0000256" key="2">
    <source>
        <dbReference type="SAM" id="MobiDB-lite"/>
    </source>
</evidence>
<keyword evidence="1" id="KW-0175">Coiled coil</keyword>
<evidence type="ECO:0000313" key="4">
    <source>
        <dbReference type="RefSeq" id="XP_019624271.1"/>
    </source>
</evidence>
<feature type="compositionally biased region" description="Basic and acidic residues" evidence="2">
    <location>
        <begin position="523"/>
        <end position="538"/>
    </location>
</feature>
<dbReference type="InterPro" id="IPR052270">
    <property type="entry name" value="CACF_protein"/>
</dbReference>
<protein>
    <submittedName>
        <fullName evidence="4">Coiled-coil domain-containing protein 191-like</fullName>
    </submittedName>
</protein>
<name>A0A6P4Z3W7_BRABE</name>
<proteinExistence type="predicted"/>
<dbReference type="GeneID" id="109469947"/>
<feature type="region of interest" description="Disordered" evidence="2">
    <location>
        <begin position="572"/>
        <end position="592"/>
    </location>
</feature>
<dbReference type="PANTHER" id="PTHR22028:SF5">
    <property type="entry name" value="COILED-COIL DOMAIN-CONTAINING PROTEIN 191"/>
    <property type="match status" value="1"/>
</dbReference>
<feature type="coiled-coil region" evidence="1">
    <location>
        <begin position="600"/>
        <end position="637"/>
    </location>
</feature>
<organism evidence="3 4">
    <name type="scientific">Branchiostoma belcheri</name>
    <name type="common">Amphioxus</name>
    <dbReference type="NCBI Taxonomy" id="7741"/>
    <lineage>
        <taxon>Eukaryota</taxon>
        <taxon>Metazoa</taxon>
        <taxon>Chordata</taxon>
        <taxon>Cephalochordata</taxon>
        <taxon>Leptocardii</taxon>
        <taxon>Amphioxiformes</taxon>
        <taxon>Branchiostomatidae</taxon>
        <taxon>Branchiostoma</taxon>
    </lineage>
</organism>
<feature type="region of interest" description="Disordered" evidence="2">
    <location>
        <begin position="193"/>
        <end position="243"/>
    </location>
</feature>
<feature type="compositionally biased region" description="Basic and acidic residues" evidence="2">
    <location>
        <begin position="193"/>
        <end position="232"/>
    </location>
</feature>
<feature type="region of interest" description="Disordered" evidence="2">
    <location>
        <begin position="1"/>
        <end position="34"/>
    </location>
</feature>
<dbReference type="PANTHER" id="PTHR22028">
    <property type="entry name" value="SFI1 SPINDLE BODY DOMAIN-CONTAINING PROTEIN-RELATED"/>
    <property type="match status" value="1"/>
</dbReference>
<accession>A0A6P4Z3W7</accession>
<sequence length="994" mass="117890">MAQSNPSLFRWRRRTEKFPSQTQTGDSSGALSKQSLTAVDDVQDWIKKVQKASDRAAVAALGPRAAGRTNGYTAALETVDQLREHDATYNEAQELLNTWMTEKVNLDFEVDDEDWSEVPSAKATAGNSPAHGMLDSLLEENYTFTDDMTDGSASQRARDFYSRIENDDDDSAVQQILSGMMDLEVLDDSTLKELESAEDSRPRKDPVMTMEMRQRKVKEARDRRQRELEQKRREKQRKKDAKFQAAQMVLREEREKALRAKREEEEIQHIMAHMRKEMYEQQRLEMEAREKERQMREAEEARLLEQRQRQREDLDSEYLRHWQKEEEERLRQLSKNAEVETLRRRHNLRCLQRHFSAWYRLIVARRVQYGKARAMADWKSTLRAWNAWRTYVLSRKTDKETRKYQRDLIDMQRKQQAAVDHDRRRVLQRCLQAWVLYVHWEQDRKELYRKQEETRSKMSALLEAAASGKLWSARGDDDDDDDDGGSTSGRGGVRSDRVDNGQRRVDELFEEPVKRQASAPLVRTDRSDPTSTRSEKDRGKHARRLVKPTEPWQVNKKHLGLSNNTLAHLTQSETTNQDNNRQEKEKLTQQKKPYIPNTYEHRYTHQQQALEEQKRQIKEQKRLIEELQEQQRLIMCQQDMQKATAAREAIEEAIAGQGSKGRRAGSRPDSARSDSTDASSAMSQTDTCVSGPSTAVSRNSSSKTRNKAPREADPIVKKMEERAAEREEKKRRIEERKKKKEEERVLRLQEEEEARRQAEEEEKRARLERVREEKRLIRQRELEKQERLERQAELNTRADEHYRNSLLRNRGWAAWRKLVNQSRHNMQVAVAHHTEELLRRCLVPWYDHTQEVLQHKADMATEFCNFITVRRCFRSWRRYGQHQSILEARAERHRQLRMREKCFRVWMDYAMDERMAGIEKDRMAAEHNIIRLQRKAFRAWQQLPVLARKERERERRRTEMRKKVANILPDFQGLQLAEDKEDFTCSLGNIKMKL</sequence>
<dbReference type="RefSeq" id="XP_019624271.1">
    <property type="nucleotide sequence ID" value="XM_019768712.1"/>
</dbReference>
<feature type="coiled-coil region" evidence="1">
    <location>
        <begin position="274"/>
        <end position="343"/>
    </location>
</feature>
<evidence type="ECO:0000256" key="1">
    <source>
        <dbReference type="SAM" id="Coils"/>
    </source>
</evidence>
<dbReference type="Proteomes" id="UP000515135">
    <property type="component" value="Unplaced"/>
</dbReference>
<feature type="compositionally biased region" description="Basic and acidic residues" evidence="2">
    <location>
        <begin position="493"/>
        <end position="514"/>
    </location>
</feature>
<dbReference type="OrthoDB" id="6256972at2759"/>
<feature type="compositionally biased region" description="Low complexity" evidence="2">
    <location>
        <begin position="676"/>
        <end position="687"/>
    </location>
</feature>
<gene>
    <name evidence="4" type="primary">LOC109469947</name>
</gene>
<reference evidence="4" key="1">
    <citation type="submission" date="2025-08" db="UniProtKB">
        <authorList>
            <consortium name="RefSeq"/>
        </authorList>
    </citation>
    <scope>IDENTIFICATION</scope>
    <source>
        <tissue evidence="4">Gonad</tissue>
    </source>
</reference>
<feature type="region of interest" description="Disordered" evidence="2">
    <location>
        <begin position="472"/>
        <end position="550"/>
    </location>
</feature>
<evidence type="ECO:0000313" key="3">
    <source>
        <dbReference type="Proteomes" id="UP000515135"/>
    </source>
</evidence>
<feature type="region of interest" description="Disordered" evidence="2">
    <location>
        <begin position="653"/>
        <end position="745"/>
    </location>
</feature>